<dbReference type="AlphaFoldDB" id="A0A6H0Y0A9"/>
<dbReference type="SMART" id="SM00326">
    <property type="entry name" value="SH3"/>
    <property type="match status" value="1"/>
</dbReference>
<dbReference type="Proteomes" id="UP000503462">
    <property type="component" value="Chromosome 4"/>
</dbReference>
<feature type="compositionally biased region" description="Polar residues" evidence="3">
    <location>
        <begin position="412"/>
        <end position="427"/>
    </location>
</feature>
<evidence type="ECO:0000256" key="2">
    <source>
        <dbReference type="PROSITE-ProRule" id="PRU00192"/>
    </source>
</evidence>
<dbReference type="SUPFAM" id="SSF103657">
    <property type="entry name" value="BAR/IMD domain-like"/>
    <property type="match status" value="1"/>
</dbReference>
<feature type="compositionally biased region" description="Low complexity" evidence="3">
    <location>
        <begin position="306"/>
        <end position="327"/>
    </location>
</feature>
<dbReference type="FunFam" id="2.30.30.40:FF:000100">
    <property type="entry name" value="SH3 domain-containing YSC84-like protein 1"/>
    <property type="match status" value="1"/>
</dbReference>
<dbReference type="InterPro" id="IPR004148">
    <property type="entry name" value="BAR_dom"/>
</dbReference>
<dbReference type="InterPro" id="IPR036028">
    <property type="entry name" value="SH3-like_dom_sf"/>
</dbReference>
<feature type="region of interest" description="Disordered" evidence="3">
    <location>
        <begin position="289"/>
        <end position="427"/>
    </location>
</feature>
<dbReference type="EMBL" id="CP051142">
    <property type="protein sequence ID" value="QIX00278.1"/>
    <property type="molecule type" value="Genomic_DNA"/>
</dbReference>
<dbReference type="GO" id="GO:0051666">
    <property type="term" value="P:actin cortical patch localization"/>
    <property type="evidence" value="ECO:0007669"/>
    <property type="project" value="InterPro"/>
</dbReference>
<accession>A0A6H0Y0A9</accession>
<dbReference type="GO" id="GO:0030479">
    <property type="term" value="C:actin cortical patch"/>
    <property type="evidence" value="ECO:0007669"/>
    <property type="project" value="TreeGrafter"/>
</dbReference>
<dbReference type="GO" id="GO:0031097">
    <property type="term" value="C:medial cortex"/>
    <property type="evidence" value="ECO:0007669"/>
    <property type="project" value="TreeGrafter"/>
</dbReference>
<evidence type="ECO:0000259" key="4">
    <source>
        <dbReference type="PROSITE" id="PS50002"/>
    </source>
</evidence>
<feature type="domain" description="SH3" evidence="4">
    <location>
        <begin position="466"/>
        <end position="524"/>
    </location>
</feature>
<dbReference type="GO" id="GO:0043332">
    <property type="term" value="C:mating projection tip"/>
    <property type="evidence" value="ECO:0007669"/>
    <property type="project" value="TreeGrafter"/>
</dbReference>
<feature type="compositionally biased region" description="Polar residues" evidence="3">
    <location>
        <begin position="385"/>
        <end position="401"/>
    </location>
</feature>
<evidence type="ECO:0000256" key="1">
    <source>
        <dbReference type="ARBA" id="ARBA00022443"/>
    </source>
</evidence>
<protein>
    <recommendedName>
        <fullName evidence="4">SH3 domain-containing protein</fullName>
    </recommendedName>
</protein>
<dbReference type="GO" id="GO:0006897">
    <property type="term" value="P:endocytosis"/>
    <property type="evidence" value="ECO:0007669"/>
    <property type="project" value="InterPro"/>
</dbReference>
<evidence type="ECO:0000313" key="5">
    <source>
        <dbReference type="EMBL" id="QIX00278.1"/>
    </source>
</evidence>
<dbReference type="GO" id="GO:0097320">
    <property type="term" value="P:plasma membrane tubulation"/>
    <property type="evidence" value="ECO:0007669"/>
    <property type="project" value="TreeGrafter"/>
</dbReference>
<dbReference type="Gene3D" id="2.30.30.40">
    <property type="entry name" value="SH3 Domains"/>
    <property type="match status" value="1"/>
</dbReference>
<dbReference type="OrthoDB" id="10255128at2759"/>
<dbReference type="InterPro" id="IPR027267">
    <property type="entry name" value="AH/BAR_dom_sf"/>
</dbReference>
<dbReference type="GO" id="GO:0008289">
    <property type="term" value="F:lipid binding"/>
    <property type="evidence" value="ECO:0007669"/>
    <property type="project" value="TreeGrafter"/>
</dbReference>
<dbReference type="InterPro" id="IPR046982">
    <property type="entry name" value="BIN3/RVS161-like"/>
</dbReference>
<dbReference type="GO" id="GO:1990528">
    <property type="term" value="C:Rvs161p-Rvs167p complex"/>
    <property type="evidence" value="ECO:0007669"/>
    <property type="project" value="TreeGrafter"/>
</dbReference>
<name>A0A6H0Y0A9_9PEZI</name>
<gene>
    <name evidence="5" type="ORF">AMS68_005795</name>
</gene>
<proteinExistence type="predicted"/>
<evidence type="ECO:0000256" key="3">
    <source>
        <dbReference type="SAM" id="MobiDB-lite"/>
    </source>
</evidence>
<dbReference type="SUPFAM" id="SSF50044">
    <property type="entry name" value="SH3-domain"/>
    <property type="match status" value="1"/>
</dbReference>
<evidence type="ECO:0000313" key="6">
    <source>
        <dbReference type="Proteomes" id="UP000503462"/>
    </source>
</evidence>
<keyword evidence="6" id="KW-1185">Reference proteome</keyword>
<reference evidence="5 6" key="1">
    <citation type="journal article" date="2016" name="Sci. Rep.">
        <title>Peltaster fructicola genome reveals evolution from an invasive phytopathogen to an ectophytic parasite.</title>
        <authorList>
            <person name="Xu C."/>
            <person name="Chen H."/>
            <person name="Gleason M.L."/>
            <person name="Xu J.R."/>
            <person name="Liu H."/>
            <person name="Zhang R."/>
            <person name="Sun G."/>
        </authorList>
    </citation>
    <scope>NUCLEOTIDE SEQUENCE [LARGE SCALE GENOMIC DNA]</scope>
    <source>
        <strain evidence="5 6">LNHT1506</strain>
    </source>
</reference>
<organism evidence="5 6">
    <name type="scientific">Peltaster fructicola</name>
    <dbReference type="NCBI Taxonomy" id="286661"/>
    <lineage>
        <taxon>Eukaryota</taxon>
        <taxon>Fungi</taxon>
        <taxon>Dikarya</taxon>
        <taxon>Ascomycota</taxon>
        <taxon>Pezizomycotina</taxon>
        <taxon>Dothideomycetes</taxon>
        <taxon>Dothideomycetes incertae sedis</taxon>
        <taxon>Peltaster</taxon>
    </lineage>
</organism>
<dbReference type="Gene3D" id="1.20.1270.60">
    <property type="entry name" value="Arfaptin homology (AH) domain/BAR domain"/>
    <property type="match status" value="1"/>
</dbReference>
<dbReference type="PANTHER" id="PTHR47174:SF2">
    <property type="entry name" value="SH3 DOMAIN SIGNALLING PROTEIN (AFU_ORTHOLOGUE AFUA_5G07670)"/>
    <property type="match status" value="1"/>
</dbReference>
<dbReference type="InterPro" id="IPR001452">
    <property type="entry name" value="SH3_domain"/>
</dbReference>
<keyword evidence="1 2" id="KW-0728">SH3 domain</keyword>
<dbReference type="Pfam" id="PF03114">
    <property type="entry name" value="BAR"/>
    <property type="match status" value="1"/>
</dbReference>
<sequence length="524" mass="57964">MKSMQRKWGGYKKRSADEADVSIILADFKQADELLDRLIADLKSWRDGWQQILKMQYETADALATLYKDIATPDAAESSHVPAETPQQYMQKCLGLQKLHEESRDDLSKEIALINDKLIGKAEAAKLHAKPLKKTIKHRENMKLDFERHLGRVESARGKELRSQKDEMNLAKNEADLAQAKITYQTADDHVKENFPGVTDAIYSLIPYLVTTTIMLQTTLVGQLYTVLDAYTRYQRMPNPAPNDAEIVAAWENEFTALRKELESGLKTISNGKAVHMGMALPEKQTSSTFGRLMGRKPPPPPPSSQPARSPRPSIGSRPSISPRPSIQWTEEEEAAPPQPPRPAVSPNLASTTPVEKPRSISYGQAPSYGQPPTYDLKPTALVPQWQQRRPSWSDQQSNGGASPPSRYATPLNGSSPMLSPTPSTNIEYFASRRTSTASSIASSAAAIGAKKKPPPPVPIKRIASSPAQYVTALYDFEGQSSGDLPFREGDRIRVVKKTDSVDDWWTGELKGITGSFPANYVQI</sequence>
<dbReference type="PANTHER" id="PTHR47174">
    <property type="entry name" value="BRIDGING INTEGRATOR 3"/>
    <property type="match status" value="1"/>
</dbReference>
<dbReference type="PRINTS" id="PR00452">
    <property type="entry name" value="SH3DOMAIN"/>
</dbReference>
<dbReference type="PROSITE" id="PS50002">
    <property type="entry name" value="SH3"/>
    <property type="match status" value="1"/>
</dbReference>
<dbReference type="Pfam" id="PF14604">
    <property type="entry name" value="SH3_9"/>
    <property type="match status" value="1"/>
</dbReference>